<accession>A0AAV7TF71</accession>
<dbReference type="Proteomes" id="UP001066276">
    <property type="component" value="Chromosome 3_2"/>
</dbReference>
<comment type="caution">
    <text evidence="1">The sequence shown here is derived from an EMBL/GenBank/DDBJ whole genome shotgun (WGS) entry which is preliminary data.</text>
</comment>
<evidence type="ECO:0000313" key="1">
    <source>
        <dbReference type="EMBL" id="KAJ1174761.1"/>
    </source>
</evidence>
<gene>
    <name evidence="1" type="ORF">NDU88_000053</name>
</gene>
<reference evidence="1" key="1">
    <citation type="journal article" date="2022" name="bioRxiv">
        <title>Sequencing and chromosome-scale assembly of the giantPleurodeles waltlgenome.</title>
        <authorList>
            <person name="Brown T."/>
            <person name="Elewa A."/>
            <person name="Iarovenko S."/>
            <person name="Subramanian E."/>
            <person name="Araus A.J."/>
            <person name="Petzold A."/>
            <person name="Susuki M."/>
            <person name="Suzuki K.-i.T."/>
            <person name="Hayashi T."/>
            <person name="Toyoda A."/>
            <person name="Oliveira C."/>
            <person name="Osipova E."/>
            <person name="Leigh N.D."/>
            <person name="Simon A."/>
            <person name="Yun M.H."/>
        </authorList>
    </citation>
    <scope>NUCLEOTIDE SEQUENCE</scope>
    <source>
        <strain evidence="1">20211129_DDA</strain>
        <tissue evidence="1">Liver</tissue>
    </source>
</reference>
<proteinExistence type="predicted"/>
<dbReference type="EMBL" id="JANPWB010000006">
    <property type="protein sequence ID" value="KAJ1174761.1"/>
    <property type="molecule type" value="Genomic_DNA"/>
</dbReference>
<name>A0AAV7TF71_PLEWA</name>
<organism evidence="1 2">
    <name type="scientific">Pleurodeles waltl</name>
    <name type="common">Iberian ribbed newt</name>
    <dbReference type="NCBI Taxonomy" id="8319"/>
    <lineage>
        <taxon>Eukaryota</taxon>
        <taxon>Metazoa</taxon>
        <taxon>Chordata</taxon>
        <taxon>Craniata</taxon>
        <taxon>Vertebrata</taxon>
        <taxon>Euteleostomi</taxon>
        <taxon>Amphibia</taxon>
        <taxon>Batrachia</taxon>
        <taxon>Caudata</taxon>
        <taxon>Salamandroidea</taxon>
        <taxon>Salamandridae</taxon>
        <taxon>Pleurodelinae</taxon>
        <taxon>Pleurodeles</taxon>
    </lineage>
</organism>
<protein>
    <submittedName>
        <fullName evidence="1">Uncharacterized protein</fullName>
    </submittedName>
</protein>
<keyword evidence="2" id="KW-1185">Reference proteome</keyword>
<dbReference type="AlphaFoldDB" id="A0AAV7TF71"/>
<sequence length="148" mass="16592">MKTQIAPVATDVNLLRTDLRVVAEHSVATEKRVTCLQSKMDMLKASVAILEAKTDKPEARVEDAEGRGRGGLEWEALKVVISGESHSKTYGIRQSLDRELTHQEVVLAALQCQVDNGDASDADCLEVKGRIVDLWDRLENYVRRNYRQ</sequence>
<evidence type="ECO:0000313" key="2">
    <source>
        <dbReference type="Proteomes" id="UP001066276"/>
    </source>
</evidence>